<evidence type="ECO:0000313" key="1">
    <source>
        <dbReference type="EMBL" id="HGE74574.1"/>
    </source>
</evidence>
<gene>
    <name evidence="1" type="ORF">ENX73_00410</name>
</gene>
<dbReference type="AlphaFoldDB" id="A0A7V3RDB9"/>
<dbReference type="EMBL" id="DTPE01000015">
    <property type="protein sequence ID" value="HGE74574.1"/>
    <property type="molecule type" value="Genomic_DNA"/>
</dbReference>
<name>A0A7V3RDB9_9BACT</name>
<sequence>MISLFTFKRLVLFIVVSLIIFVNLAISVARFTSYTNFMGDFKLKVYATSITKDASKVTVGIKLVGDSGVLAKNAYFSQAALAFSIGNKTLGVLQIPTTGMIGEFDGRTFVATSYFVFTGNEAVAFEKFPSEPLNYQIYLITHFLTGTHDTRGTMFFKGEIKQVGL</sequence>
<organism evidence="1">
    <name type="scientific">Mesoaciditoga lauensis</name>
    <dbReference type="NCBI Taxonomy" id="1495039"/>
    <lineage>
        <taxon>Bacteria</taxon>
        <taxon>Thermotogati</taxon>
        <taxon>Thermotogota</taxon>
        <taxon>Thermotogae</taxon>
        <taxon>Mesoaciditogales</taxon>
        <taxon>Mesoaciditogaceae</taxon>
        <taxon>Mesoaciditoga</taxon>
    </lineage>
</organism>
<accession>A0A7V3RDB9</accession>
<reference evidence="1" key="1">
    <citation type="journal article" date="2020" name="mSystems">
        <title>Genome- and Community-Level Interaction Insights into Carbon Utilization and Element Cycling Functions of Hydrothermarchaeota in Hydrothermal Sediment.</title>
        <authorList>
            <person name="Zhou Z."/>
            <person name="Liu Y."/>
            <person name="Xu W."/>
            <person name="Pan J."/>
            <person name="Luo Z.H."/>
            <person name="Li M."/>
        </authorList>
    </citation>
    <scope>NUCLEOTIDE SEQUENCE [LARGE SCALE GENOMIC DNA]</scope>
    <source>
        <strain evidence="1">SpSt-966</strain>
    </source>
</reference>
<comment type="caution">
    <text evidence="1">The sequence shown here is derived from an EMBL/GenBank/DDBJ whole genome shotgun (WGS) entry which is preliminary data.</text>
</comment>
<proteinExistence type="predicted"/>
<protein>
    <submittedName>
        <fullName evidence="1">Uncharacterized protein</fullName>
    </submittedName>
</protein>